<proteinExistence type="predicted"/>
<organism evidence="1 2">
    <name type="scientific">Desulfomicrobium orale DSM 12838</name>
    <dbReference type="NCBI Taxonomy" id="888061"/>
    <lineage>
        <taxon>Bacteria</taxon>
        <taxon>Pseudomonadati</taxon>
        <taxon>Thermodesulfobacteriota</taxon>
        <taxon>Desulfovibrionia</taxon>
        <taxon>Desulfovibrionales</taxon>
        <taxon>Desulfomicrobiaceae</taxon>
        <taxon>Desulfomicrobium</taxon>
    </lineage>
</organism>
<dbReference type="Proteomes" id="UP000063964">
    <property type="component" value="Chromosome"/>
</dbReference>
<dbReference type="EMBL" id="CP014230">
    <property type="protein sequence ID" value="AMD92886.1"/>
    <property type="molecule type" value="Genomic_DNA"/>
</dbReference>
<sequence>MHLQSVPTVRLALSTWKVEDCQINQARADASVRISATRIFFRRGAVVAHFPLDVENSTVF</sequence>
<accession>A0A109W605</accession>
<dbReference type="KEGG" id="doa:AXF15_07075"/>
<gene>
    <name evidence="1" type="ORF">AXF15_07075</name>
</gene>
<evidence type="ECO:0000313" key="1">
    <source>
        <dbReference type="EMBL" id="AMD92886.1"/>
    </source>
</evidence>
<evidence type="ECO:0000313" key="2">
    <source>
        <dbReference type="Proteomes" id="UP000063964"/>
    </source>
</evidence>
<protein>
    <submittedName>
        <fullName evidence="1">Uncharacterized protein</fullName>
    </submittedName>
</protein>
<name>A0A109W605_9BACT</name>
<reference evidence="2" key="1">
    <citation type="submission" date="2016-02" db="EMBL/GenBank/DDBJ databases">
        <authorList>
            <person name="Holder M.E."/>
            <person name="Ajami N.J."/>
            <person name="Petrosino J.F."/>
        </authorList>
    </citation>
    <scope>NUCLEOTIDE SEQUENCE [LARGE SCALE GENOMIC DNA]</scope>
    <source>
        <strain evidence="2">DSM 12838</strain>
    </source>
</reference>
<dbReference type="AlphaFoldDB" id="A0A109W605"/>
<keyword evidence="2" id="KW-1185">Reference proteome</keyword>